<evidence type="ECO:0000313" key="3">
    <source>
        <dbReference type="Proteomes" id="UP000594961"/>
    </source>
</evidence>
<dbReference type="Gene3D" id="1.20.1250.20">
    <property type="entry name" value="MFS general substrate transporter like domains"/>
    <property type="match status" value="1"/>
</dbReference>
<keyword evidence="1" id="KW-0472">Membrane</keyword>
<evidence type="ECO:0008006" key="4">
    <source>
        <dbReference type="Google" id="ProtNLM"/>
    </source>
</evidence>
<reference evidence="2 3" key="1">
    <citation type="submission" date="2020-10" db="EMBL/GenBank/DDBJ databases">
        <title>Trueperella pecoris sp. nov. isolated from bovine and porcine specimens.</title>
        <authorList>
            <person name="Schoenecker L."/>
            <person name="Schnydrig P."/>
            <person name="Brodard I."/>
            <person name="Thomann A."/>
            <person name="Hemphill A."/>
            <person name="Rodriguez-Campos S."/>
            <person name="Perreten V."/>
            <person name="Jores J."/>
            <person name="Kittl S."/>
        </authorList>
    </citation>
    <scope>NUCLEOTIDE SEQUENCE [LARGE SCALE GENOMIC DNA]</scope>
    <source>
        <strain evidence="2 3">19OD0592</strain>
    </source>
</reference>
<feature type="transmembrane region" description="Helical" evidence="1">
    <location>
        <begin position="52"/>
        <end position="72"/>
    </location>
</feature>
<sequence length="180" mass="18488">MFNGVITVTVWHMLALTGNAAIAGLTNSMVAVGVFLGAAVAMKAVNAVPGGVIALLAYLFPVMSTALLLLFHSSPWSVLFLLPAMALLPAGSAAIGSLQMLVIPDEKLGRAFSAVGILELIFSAVTTTATGFLYAHQGYMATVAVCVAVMVLCLVHVASVSQIRGIPRADGIEEFAASIA</sequence>
<keyword evidence="1" id="KW-0812">Transmembrane</keyword>
<dbReference type="EMBL" id="CP063212">
    <property type="protein sequence ID" value="QOR47118.1"/>
    <property type="molecule type" value="Genomic_DNA"/>
</dbReference>
<keyword evidence="1" id="KW-1133">Transmembrane helix</keyword>
<feature type="transmembrane region" description="Helical" evidence="1">
    <location>
        <begin position="78"/>
        <end position="102"/>
    </location>
</feature>
<name>A0A7M1QYU8_9ACTO</name>
<dbReference type="Proteomes" id="UP000594961">
    <property type="component" value="Chromosome"/>
</dbReference>
<dbReference type="SUPFAM" id="SSF103473">
    <property type="entry name" value="MFS general substrate transporter"/>
    <property type="match status" value="1"/>
</dbReference>
<gene>
    <name evidence="2" type="ORF">INS90_07555</name>
</gene>
<organism evidence="2 3">
    <name type="scientific">Trueperella pecoris</name>
    <dbReference type="NCBI Taxonomy" id="2733571"/>
    <lineage>
        <taxon>Bacteria</taxon>
        <taxon>Bacillati</taxon>
        <taxon>Actinomycetota</taxon>
        <taxon>Actinomycetes</taxon>
        <taxon>Actinomycetales</taxon>
        <taxon>Actinomycetaceae</taxon>
        <taxon>Trueperella</taxon>
    </lineage>
</organism>
<feature type="transmembrane region" description="Helical" evidence="1">
    <location>
        <begin position="20"/>
        <end position="40"/>
    </location>
</feature>
<accession>A0A7M1QYU8</accession>
<dbReference type="AlphaFoldDB" id="A0A7M1QYU8"/>
<protein>
    <recommendedName>
        <fullName evidence="4">MFS transporter</fullName>
    </recommendedName>
</protein>
<proteinExistence type="predicted"/>
<feature type="transmembrane region" description="Helical" evidence="1">
    <location>
        <begin position="139"/>
        <end position="158"/>
    </location>
</feature>
<feature type="transmembrane region" description="Helical" evidence="1">
    <location>
        <begin position="114"/>
        <end position="133"/>
    </location>
</feature>
<dbReference type="InterPro" id="IPR036259">
    <property type="entry name" value="MFS_trans_sf"/>
</dbReference>
<evidence type="ECO:0000313" key="2">
    <source>
        <dbReference type="EMBL" id="QOR47118.1"/>
    </source>
</evidence>
<dbReference type="RefSeq" id="WP_197552204.1">
    <property type="nucleotide sequence ID" value="NZ_CP063212.1"/>
</dbReference>
<evidence type="ECO:0000256" key="1">
    <source>
        <dbReference type="SAM" id="Phobius"/>
    </source>
</evidence>